<comment type="caution">
    <text evidence="13">The sequence shown here is derived from an EMBL/GenBank/DDBJ whole genome shotgun (WGS) entry which is preliminary data.</text>
</comment>
<keyword evidence="4 10" id="KW-0808">Transferase</keyword>
<keyword evidence="7 10" id="KW-0067">ATP-binding</keyword>
<dbReference type="EMBL" id="JAFKCS010000027">
    <property type="protein sequence ID" value="MBN7822019.1"/>
    <property type="molecule type" value="Genomic_DNA"/>
</dbReference>
<evidence type="ECO:0000256" key="8">
    <source>
        <dbReference type="ARBA" id="ARBA00023229"/>
    </source>
</evidence>
<feature type="active site" evidence="10">
    <location>
        <position position="13"/>
    </location>
</feature>
<name>A0ABS3CY20_9ALTE</name>
<evidence type="ECO:0000256" key="6">
    <source>
        <dbReference type="ARBA" id="ARBA00022777"/>
    </source>
</evidence>
<dbReference type="InterPro" id="IPR014721">
    <property type="entry name" value="Ribsml_uS5_D2-typ_fold_subgr"/>
</dbReference>
<dbReference type="Pfam" id="PF08544">
    <property type="entry name" value="GHMP_kinases_C"/>
    <property type="match status" value="1"/>
</dbReference>
<reference evidence="13 14" key="1">
    <citation type="submission" date="2021-03" db="EMBL/GenBank/DDBJ databases">
        <title>novel species isolated from a fishpond in China.</title>
        <authorList>
            <person name="Lu H."/>
            <person name="Cai Z."/>
        </authorList>
    </citation>
    <scope>NUCLEOTIDE SEQUENCE [LARGE SCALE GENOMIC DNA]</scope>
    <source>
        <strain evidence="13 14">Y57</strain>
    </source>
</reference>
<evidence type="ECO:0000259" key="11">
    <source>
        <dbReference type="Pfam" id="PF00288"/>
    </source>
</evidence>
<dbReference type="RefSeq" id="WP_206595973.1">
    <property type="nucleotide sequence ID" value="NZ_JAFKCS010000027.1"/>
</dbReference>
<dbReference type="HAMAP" id="MF_00061">
    <property type="entry name" value="IspE"/>
    <property type="match status" value="1"/>
</dbReference>
<dbReference type="NCBIfam" id="TIGR00154">
    <property type="entry name" value="ispE"/>
    <property type="match status" value="1"/>
</dbReference>
<feature type="domain" description="GHMP kinase N-terminal" evidence="11">
    <location>
        <begin position="68"/>
        <end position="145"/>
    </location>
</feature>
<dbReference type="Gene3D" id="3.30.70.890">
    <property type="entry name" value="GHMP kinase, C-terminal domain"/>
    <property type="match status" value="1"/>
</dbReference>
<comment type="catalytic activity">
    <reaction evidence="10">
        <text>4-CDP-2-C-methyl-D-erythritol + ATP = 4-CDP-2-C-methyl-D-erythritol 2-phosphate + ADP + H(+)</text>
        <dbReference type="Rhea" id="RHEA:18437"/>
        <dbReference type="ChEBI" id="CHEBI:15378"/>
        <dbReference type="ChEBI" id="CHEBI:30616"/>
        <dbReference type="ChEBI" id="CHEBI:57823"/>
        <dbReference type="ChEBI" id="CHEBI:57919"/>
        <dbReference type="ChEBI" id="CHEBI:456216"/>
        <dbReference type="EC" id="2.7.1.148"/>
    </reaction>
</comment>
<dbReference type="PANTHER" id="PTHR43527">
    <property type="entry name" value="4-DIPHOSPHOCYTIDYL-2-C-METHYL-D-ERYTHRITOL KINASE, CHLOROPLASTIC"/>
    <property type="match status" value="1"/>
</dbReference>
<dbReference type="InterPro" id="IPR006204">
    <property type="entry name" value="GHMP_kinase_N_dom"/>
</dbReference>
<evidence type="ECO:0000256" key="4">
    <source>
        <dbReference type="ARBA" id="ARBA00022679"/>
    </source>
</evidence>
<evidence type="ECO:0000256" key="10">
    <source>
        <dbReference type="HAMAP-Rule" id="MF_00061"/>
    </source>
</evidence>
<comment type="pathway">
    <text evidence="10">Isoprenoid biosynthesis; isopentenyl diphosphate biosynthesis via DXP pathway; isopentenyl diphosphate from 1-deoxy-D-xylulose 5-phosphate: step 3/6.</text>
</comment>
<evidence type="ECO:0000256" key="7">
    <source>
        <dbReference type="ARBA" id="ARBA00022840"/>
    </source>
</evidence>
<keyword evidence="6 10" id="KW-0418">Kinase</keyword>
<evidence type="ECO:0000256" key="3">
    <source>
        <dbReference type="ARBA" id="ARBA00017473"/>
    </source>
</evidence>
<dbReference type="Pfam" id="PF00288">
    <property type="entry name" value="GHMP_kinases_N"/>
    <property type="match status" value="1"/>
</dbReference>
<dbReference type="EC" id="2.7.1.148" evidence="2 10"/>
<gene>
    <name evidence="10 13" type="primary">ispE</name>
    <name evidence="13" type="ORF">J0A65_19285</name>
</gene>
<proteinExistence type="inferred from homology"/>
<feature type="domain" description="GHMP kinase C-terminal" evidence="12">
    <location>
        <begin position="208"/>
        <end position="260"/>
    </location>
</feature>
<evidence type="ECO:0000313" key="14">
    <source>
        <dbReference type="Proteomes" id="UP000663992"/>
    </source>
</evidence>
<dbReference type="Gene3D" id="3.30.230.10">
    <property type="match status" value="1"/>
</dbReference>
<feature type="active site" evidence="10">
    <location>
        <position position="138"/>
    </location>
</feature>
<evidence type="ECO:0000256" key="1">
    <source>
        <dbReference type="ARBA" id="ARBA00009684"/>
    </source>
</evidence>
<dbReference type="SUPFAM" id="SSF55060">
    <property type="entry name" value="GHMP Kinase, C-terminal domain"/>
    <property type="match status" value="1"/>
</dbReference>
<dbReference type="InterPro" id="IPR013750">
    <property type="entry name" value="GHMP_kinase_C_dom"/>
</dbReference>
<keyword evidence="14" id="KW-1185">Reference proteome</keyword>
<dbReference type="Proteomes" id="UP000663992">
    <property type="component" value="Unassembled WGS sequence"/>
</dbReference>
<comment type="function">
    <text evidence="10">Catalyzes the phosphorylation of the position 2 hydroxy group of 4-diphosphocytidyl-2C-methyl-D-erythritol.</text>
</comment>
<dbReference type="GO" id="GO:0050515">
    <property type="term" value="F:4-(cytidine 5'-diphospho)-2-C-methyl-D-erythritol kinase activity"/>
    <property type="evidence" value="ECO:0007669"/>
    <property type="project" value="UniProtKB-EC"/>
</dbReference>
<feature type="binding site" evidence="10">
    <location>
        <begin position="96"/>
        <end position="106"/>
    </location>
    <ligand>
        <name>ATP</name>
        <dbReference type="ChEBI" id="CHEBI:30616"/>
    </ligand>
</feature>
<comment type="similarity">
    <text evidence="1 10">Belongs to the GHMP kinase family. IspE subfamily.</text>
</comment>
<evidence type="ECO:0000256" key="9">
    <source>
        <dbReference type="ARBA" id="ARBA00032554"/>
    </source>
</evidence>
<dbReference type="SUPFAM" id="SSF54211">
    <property type="entry name" value="Ribosomal protein S5 domain 2-like"/>
    <property type="match status" value="1"/>
</dbReference>
<evidence type="ECO:0000256" key="5">
    <source>
        <dbReference type="ARBA" id="ARBA00022741"/>
    </source>
</evidence>
<evidence type="ECO:0000256" key="2">
    <source>
        <dbReference type="ARBA" id="ARBA00012052"/>
    </source>
</evidence>
<dbReference type="InterPro" id="IPR004424">
    <property type="entry name" value="IspE"/>
</dbReference>
<organism evidence="13 14">
    <name type="scientific">Bowmanella yangjiangensis</name>
    <dbReference type="NCBI Taxonomy" id="2811230"/>
    <lineage>
        <taxon>Bacteria</taxon>
        <taxon>Pseudomonadati</taxon>
        <taxon>Pseudomonadota</taxon>
        <taxon>Gammaproteobacteria</taxon>
        <taxon>Alteromonadales</taxon>
        <taxon>Alteromonadaceae</taxon>
        <taxon>Bowmanella</taxon>
    </lineage>
</organism>
<sequence>MASELTWWPSVAKLNLFLHITGRREDGYHNLQSLFQLLDCGDRLAFEPTEDHQIALMTPLVGVPDEDNLIVKAARLLQPFAADNAGCKIWLDKRLPMGGGIGGGSSNAATTLLVLNSLWQCNLSLQKLEQLGLQLGADVPVFVHGRTTFASGVGEQFVDAPQPQHWFLVATPGVHIATADIFRHPELPRQTPVMNWQDYTFDNTTNDCQELVCRYHPKVAKLLHWLLEYAPSRMTGTGSSVFAVFADQSQALKVLDTLPDEFMGFVAQGVNISPLHSQLEQRKTD</sequence>
<dbReference type="InterPro" id="IPR036554">
    <property type="entry name" value="GHMP_kinase_C_sf"/>
</dbReference>
<dbReference type="PIRSF" id="PIRSF010376">
    <property type="entry name" value="IspE"/>
    <property type="match status" value="1"/>
</dbReference>
<dbReference type="PANTHER" id="PTHR43527:SF2">
    <property type="entry name" value="4-DIPHOSPHOCYTIDYL-2-C-METHYL-D-ERYTHRITOL KINASE, CHLOROPLASTIC"/>
    <property type="match status" value="1"/>
</dbReference>
<keyword evidence="5 10" id="KW-0547">Nucleotide-binding</keyword>
<evidence type="ECO:0000259" key="12">
    <source>
        <dbReference type="Pfam" id="PF08544"/>
    </source>
</evidence>
<keyword evidence="8 10" id="KW-0414">Isoprene biosynthesis</keyword>
<evidence type="ECO:0000313" key="13">
    <source>
        <dbReference type="EMBL" id="MBN7822019.1"/>
    </source>
</evidence>
<protein>
    <recommendedName>
        <fullName evidence="3 10">4-diphosphocytidyl-2-C-methyl-D-erythritol kinase</fullName>
        <shortName evidence="10">CMK</shortName>
        <ecNumber evidence="2 10">2.7.1.148</ecNumber>
    </recommendedName>
    <alternativeName>
        <fullName evidence="9 10">4-(cytidine-5'-diphospho)-2-C-methyl-D-erythritol kinase</fullName>
    </alternativeName>
</protein>
<dbReference type="InterPro" id="IPR020568">
    <property type="entry name" value="Ribosomal_Su5_D2-typ_SF"/>
</dbReference>
<accession>A0ABS3CY20</accession>